<organism evidence="1 2">
    <name type="scientific">Dentiscutata heterogama</name>
    <dbReference type="NCBI Taxonomy" id="1316150"/>
    <lineage>
        <taxon>Eukaryota</taxon>
        <taxon>Fungi</taxon>
        <taxon>Fungi incertae sedis</taxon>
        <taxon>Mucoromycota</taxon>
        <taxon>Glomeromycotina</taxon>
        <taxon>Glomeromycetes</taxon>
        <taxon>Diversisporales</taxon>
        <taxon>Gigasporaceae</taxon>
        <taxon>Dentiscutata</taxon>
    </lineage>
</organism>
<keyword evidence="2" id="KW-1185">Reference proteome</keyword>
<protein>
    <submittedName>
        <fullName evidence="1">10268_t:CDS:1</fullName>
    </submittedName>
</protein>
<evidence type="ECO:0000313" key="2">
    <source>
        <dbReference type="Proteomes" id="UP000789702"/>
    </source>
</evidence>
<comment type="caution">
    <text evidence="1">The sequence shown here is derived from an EMBL/GenBank/DDBJ whole genome shotgun (WGS) entry which is preliminary data.</text>
</comment>
<reference evidence="1" key="1">
    <citation type="submission" date="2021-06" db="EMBL/GenBank/DDBJ databases">
        <authorList>
            <person name="Kallberg Y."/>
            <person name="Tangrot J."/>
            <person name="Rosling A."/>
        </authorList>
    </citation>
    <scope>NUCLEOTIDE SEQUENCE</scope>
    <source>
        <strain evidence="1">IL203A</strain>
    </source>
</reference>
<evidence type="ECO:0000313" key="1">
    <source>
        <dbReference type="EMBL" id="CAG8496547.1"/>
    </source>
</evidence>
<feature type="non-terminal residue" evidence="1">
    <location>
        <position position="59"/>
    </location>
</feature>
<accession>A0ACA9KXN5</accession>
<proteinExistence type="predicted"/>
<name>A0ACA9KXN5_9GLOM</name>
<gene>
    <name evidence="1" type="ORF">DHETER_LOCUS2807</name>
</gene>
<sequence>MEPFSCRSCDSIAMYLYLINLGPNAGFEPISSKRVIFAGESTSVLRDTRLPLPAGAIAL</sequence>
<dbReference type="Proteomes" id="UP000789702">
    <property type="component" value="Unassembled WGS sequence"/>
</dbReference>
<dbReference type="EMBL" id="CAJVPU010002189">
    <property type="protein sequence ID" value="CAG8496547.1"/>
    <property type="molecule type" value="Genomic_DNA"/>
</dbReference>